<dbReference type="FunFam" id="3.30.1370.10:FF:000039">
    <property type="entry name" value="vigilin isoform X1"/>
    <property type="match status" value="1"/>
</dbReference>
<feature type="domain" description="K Homology" evidence="7">
    <location>
        <begin position="142"/>
        <end position="211"/>
    </location>
</feature>
<dbReference type="STRING" id="307972.A0A2G8LKK3"/>
<dbReference type="AlphaFoldDB" id="A0A2G8LKK3"/>
<proteinExistence type="predicted"/>
<comment type="subcellular location">
    <subcellularLocation>
        <location evidence="1">Cytoplasm</location>
    </subcellularLocation>
</comment>
<dbReference type="SMART" id="SM00322">
    <property type="entry name" value="KH"/>
    <property type="match status" value="9"/>
</dbReference>
<dbReference type="CDD" id="cd22408">
    <property type="entry name" value="KH-I_Vigilin_rpt4"/>
    <property type="match status" value="1"/>
</dbReference>
<feature type="domain" description="K Homology" evidence="7">
    <location>
        <begin position="301"/>
        <end position="369"/>
    </location>
</feature>
<keyword evidence="4 5" id="KW-0694">RNA-binding</keyword>
<organism evidence="8 9">
    <name type="scientific">Stichopus japonicus</name>
    <name type="common">Sea cucumber</name>
    <dbReference type="NCBI Taxonomy" id="307972"/>
    <lineage>
        <taxon>Eukaryota</taxon>
        <taxon>Metazoa</taxon>
        <taxon>Echinodermata</taxon>
        <taxon>Eleutherozoa</taxon>
        <taxon>Echinozoa</taxon>
        <taxon>Holothuroidea</taxon>
        <taxon>Aspidochirotacea</taxon>
        <taxon>Aspidochirotida</taxon>
        <taxon>Stichopodidae</taxon>
        <taxon>Apostichopus</taxon>
    </lineage>
</organism>
<dbReference type="CDD" id="cd22405">
    <property type="entry name" value="KH-I_Vigilin_rpt1"/>
    <property type="match status" value="1"/>
</dbReference>
<dbReference type="Proteomes" id="UP000230750">
    <property type="component" value="Unassembled WGS sequence"/>
</dbReference>
<feature type="domain" description="K Homology" evidence="7">
    <location>
        <begin position="832"/>
        <end position="881"/>
    </location>
</feature>
<dbReference type="Pfam" id="PF24668">
    <property type="entry name" value="KH_Vigilin"/>
    <property type="match status" value="1"/>
</dbReference>
<feature type="domain" description="K Homology" evidence="7">
    <location>
        <begin position="577"/>
        <end position="645"/>
    </location>
</feature>
<gene>
    <name evidence="8" type="ORF">BSL78_02269</name>
</gene>
<evidence type="ECO:0000256" key="5">
    <source>
        <dbReference type="PROSITE-ProRule" id="PRU00117"/>
    </source>
</evidence>
<dbReference type="InterPro" id="IPR036612">
    <property type="entry name" value="KH_dom_type_1_sf"/>
</dbReference>
<dbReference type="CDD" id="cd02394">
    <property type="entry name" value="KH-I_Vigilin_rpt6"/>
    <property type="match status" value="1"/>
</dbReference>
<keyword evidence="9" id="KW-1185">Reference proteome</keyword>
<comment type="caution">
    <text evidence="8">The sequence shown here is derived from an EMBL/GenBank/DDBJ whole genome shotgun (WGS) entry which is preliminary data.</text>
</comment>
<keyword evidence="2" id="KW-0963">Cytoplasm</keyword>
<dbReference type="CDD" id="cd22406">
    <property type="entry name" value="KH-I_Vigilin_rpt2"/>
    <property type="match status" value="1"/>
</dbReference>
<dbReference type="SUPFAM" id="SSF54791">
    <property type="entry name" value="Eukaryotic type KH-domain (KH-domain type I)"/>
    <property type="match status" value="9"/>
</dbReference>
<dbReference type="PROSITE" id="PS50084">
    <property type="entry name" value="KH_TYPE_1"/>
    <property type="match status" value="7"/>
</dbReference>
<dbReference type="InterPro" id="IPR057778">
    <property type="entry name" value="KH_Vigilin_N"/>
</dbReference>
<name>A0A2G8LKK3_STIJA</name>
<dbReference type="InterPro" id="IPR004088">
    <property type="entry name" value="KH_dom_type_1"/>
</dbReference>
<dbReference type="CDD" id="cd22411">
    <property type="entry name" value="KH-I_Vigilin_rpt8"/>
    <property type="match status" value="1"/>
</dbReference>
<evidence type="ECO:0000313" key="8">
    <source>
        <dbReference type="EMBL" id="PIK60789.1"/>
    </source>
</evidence>
<evidence type="ECO:0000256" key="1">
    <source>
        <dbReference type="ARBA" id="ARBA00004496"/>
    </source>
</evidence>
<dbReference type="Pfam" id="PF00013">
    <property type="entry name" value="KH_1"/>
    <property type="match status" value="8"/>
</dbReference>
<dbReference type="PANTHER" id="PTHR10627">
    <property type="entry name" value="SCP160"/>
    <property type="match status" value="1"/>
</dbReference>
<protein>
    <submittedName>
        <fullName evidence="8">Putative vigilin</fullName>
    </submittedName>
</protein>
<dbReference type="OrthoDB" id="10027144at2759"/>
<feature type="domain" description="K Homology" evidence="7">
    <location>
        <begin position="503"/>
        <end position="572"/>
    </location>
</feature>
<dbReference type="CDD" id="cd22410">
    <property type="entry name" value="KH-I_Vigilin_rpt7"/>
    <property type="match status" value="1"/>
</dbReference>
<dbReference type="InterPro" id="IPR004087">
    <property type="entry name" value="KH_dom"/>
</dbReference>
<dbReference type="PANTHER" id="PTHR10627:SF31">
    <property type="entry name" value="DODECA-SATELLITE-BINDING PROTEIN 1, ISOFORM A"/>
    <property type="match status" value="1"/>
</dbReference>
<feature type="domain" description="K Homology" evidence="7">
    <location>
        <begin position="370"/>
        <end position="436"/>
    </location>
</feature>
<dbReference type="CDD" id="cd22412">
    <property type="entry name" value="KH-I_Vigilin_rpt9"/>
    <property type="match status" value="1"/>
</dbReference>
<evidence type="ECO:0000256" key="2">
    <source>
        <dbReference type="ARBA" id="ARBA00022490"/>
    </source>
</evidence>
<evidence type="ECO:0000256" key="4">
    <source>
        <dbReference type="ARBA" id="ARBA00022884"/>
    </source>
</evidence>
<dbReference type="GO" id="GO:0003729">
    <property type="term" value="F:mRNA binding"/>
    <property type="evidence" value="ECO:0007669"/>
    <property type="project" value="TreeGrafter"/>
</dbReference>
<dbReference type="CDD" id="cd22409">
    <property type="entry name" value="KH-I_Vigilin_rpt5"/>
    <property type="match status" value="1"/>
</dbReference>
<feature type="domain" description="K Homology" evidence="7">
    <location>
        <begin position="215"/>
        <end position="288"/>
    </location>
</feature>
<dbReference type="Gene3D" id="3.30.1370.10">
    <property type="entry name" value="K Homology domain, type 1"/>
    <property type="match status" value="9"/>
</dbReference>
<feature type="region of interest" description="Disordered" evidence="6">
    <location>
        <begin position="761"/>
        <end position="791"/>
    </location>
</feature>
<accession>A0A2G8LKK3</accession>
<evidence type="ECO:0000259" key="7">
    <source>
        <dbReference type="SMART" id="SM00322"/>
    </source>
</evidence>
<feature type="domain" description="K Homology" evidence="7">
    <location>
        <begin position="649"/>
        <end position="718"/>
    </location>
</feature>
<evidence type="ECO:0000313" key="9">
    <source>
        <dbReference type="Proteomes" id="UP000230750"/>
    </source>
</evidence>
<evidence type="ECO:0000256" key="6">
    <source>
        <dbReference type="SAM" id="MobiDB-lite"/>
    </source>
</evidence>
<dbReference type="EMBL" id="MRZV01000047">
    <property type="protein sequence ID" value="PIK60789.1"/>
    <property type="molecule type" value="Genomic_DNA"/>
</dbReference>
<keyword evidence="3" id="KW-0677">Repeat</keyword>
<reference evidence="8 9" key="1">
    <citation type="journal article" date="2017" name="PLoS Biol.">
        <title>The sea cucumber genome provides insights into morphological evolution and visceral regeneration.</title>
        <authorList>
            <person name="Zhang X."/>
            <person name="Sun L."/>
            <person name="Yuan J."/>
            <person name="Sun Y."/>
            <person name="Gao Y."/>
            <person name="Zhang L."/>
            <person name="Li S."/>
            <person name="Dai H."/>
            <person name="Hamel J.F."/>
            <person name="Liu C."/>
            <person name="Yu Y."/>
            <person name="Liu S."/>
            <person name="Lin W."/>
            <person name="Guo K."/>
            <person name="Jin S."/>
            <person name="Xu P."/>
            <person name="Storey K.B."/>
            <person name="Huan P."/>
            <person name="Zhang T."/>
            <person name="Zhou Y."/>
            <person name="Zhang J."/>
            <person name="Lin C."/>
            <person name="Li X."/>
            <person name="Xing L."/>
            <person name="Huo D."/>
            <person name="Sun M."/>
            <person name="Wang L."/>
            <person name="Mercier A."/>
            <person name="Li F."/>
            <person name="Yang H."/>
            <person name="Xiang J."/>
        </authorList>
    </citation>
    <scope>NUCLEOTIDE SEQUENCE [LARGE SCALE GENOMIC DNA]</scope>
    <source>
        <strain evidence="8">Shaxun</strain>
        <tissue evidence="8">Muscle</tissue>
    </source>
</reference>
<evidence type="ECO:0000256" key="3">
    <source>
        <dbReference type="ARBA" id="ARBA00022737"/>
    </source>
</evidence>
<sequence length="882" mass="99088">MEPQETMEEQGGNVSMDPYEPPVLAYDEVFPPLERPAEEIAAGKPITAMPTAGPTYAKMAVRSSTITQVFRVPLEERRYKEIDQGFGESNSMANQICYQIRMRTGASIEMSLAKDQSLTIVINGKPEEVMKAKRDLINKLQTQANVKISIPKEHHRFIIGRKGEKLKELELTTATKIIIPKPDDPNPDFIYITGTKEGIDRASHEIHLTSEEQAKRALERLSIPHVYHPFICGPGNHYTKELTATTGAAVHVPSSVPRRMRLWCLERKMVSMKLAKRLCKYMKKRLDPFLDYSSKGIFKTRTTTVSLEVRKNQHKYVIGPKGSNITDILEKTQVSVEMPSSSSPSETITLRGEQDQLGPAISMVYAKANSIVVDHVQAESWLHRFIIGRKGKNIDNITQSLSKVHIEFAEGSDKIELEGPPEQVQEAKKHLEQVVSELRKTLSFDSLTINPRFVKHIIGKSGANVNRIKQSYGVSIRIPSEQENSGEIRIEGSPEGVAQPRENEKQRDIMIEYRFHRLIIGQGGENIKEIREKFNQVQITFPSAGKKSDVVALRGPKGDVDKCYTFLQHMATKLTTENYEEQIPIMKQLHKNIIGRGGATINKIKDETDTRIEIPTENSSSNMITVTGRKENVQKAKSKILAIQDELANIVEEEVNIPSKHHQSIIGPKGTLIKSIVEECGGVMIHFPPGKDNADKVRIRGVKEEVDKAKKQLLDLASQRVPNAKWALLLGEASYSEEIHCNPEYHRFLIGRGVRTYARISDGDSDERGPKVPSPCCSKRSGAPRDRRRVRRCHHQLPEERQRQLGGHLKGAKNCVDGAKQRIEAIVEDLEQQVTIPCIIPQKHHRSLMGPKGVKVQSITSQFDVAIKFPSVTAGRQPHLAR</sequence>
<feature type="domain" description="K Homology" evidence="7">
    <location>
        <begin position="441"/>
        <end position="502"/>
    </location>
</feature>